<evidence type="ECO:0000259" key="14">
    <source>
        <dbReference type="Pfam" id="PF00136"/>
    </source>
</evidence>
<dbReference type="GO" id="GO:0008270">
    <property type="term" value="F:zinc ion binding"/>
    <property type="evidence" value="ECO:0007669"/>
    <property type="project" value="UniProtKB-KW"/>
</dbReference>
<dbReference type="PROSITE" id="PS00116">
    <property type="entry name" value="DNA_POLYMERASE_B"/>
    <property type="match status" value="1"/>
</dbReference>
<dbReference type="InterPro" id="IPR017964">
    <property type="entry name" value="DNA-dir_DNA_pol_B_CS"/>
</dbReference>
<dbReference type="Pfam" id="PF00136">
    <property type="entry name" value="DNA_pol_B"/>
    <property type="match status" value="1"/>
</dbReference>
<keyword evidence="7" id="KW-0863">Zinc-finger</keyword>
<dbReference type="GO" id="GO:0003688">
    <property type="term" value="F:DNA replication origin binding"/>
    <property type="evidence" value="ECO:0007669"/>
    <property type="project" value="TreeGrafter"/>
</dbReference>
<feature type="compositionally biased region" description="Basic and acidic residues" evidence="13">
    <location>
        <begin position="26"/>
        <end position="36"/>
    </location>
</feature>
<evidence type="ECO:0000256" key="1">
    <source>
        <dbReference type="ARBA" id="ARBA00004123"/>
    </source>
</evidence>
<dbReference type="InterPro" id="IPR045846">
    <property type="entry name" value="POLBc_alpha"/>
</dbReference>
<keyword evidence="11" id="KW-0539">Nucleus</keyword>
<feature type="domain" description="DNA polymerase alpha catalytic subunit N-terminal" evidence="17">
    <location>
        <begin position="21"/>
        <end position="86"/>
    </location>
</feature>
<dbReference type="CDD" id="cd05532">
    <property type="entry name" value="POLBc_alpha"/>
    <property type="match status" value="1"/>
</dbReference>
<dbReference type="SUPFAM" id="SSF53098">
    <property type="entry name" value="Ribonuclease H-like"/>
    <property type="match status" value="1"/>
</dbReference>
<protein>
    <recommendedName>
        <fullName evidence="12">DNA polymerase</fullName>
        <ecNumber evidence="12">2.7.7.7</ecNumber>
    </recommendedName>
</protein>
<dbReference type="GO" id="GO:0003697">
    <property type="term" value="F:single-stranded DNA binding"/>
    <property type="evidence" value="ECO:0007669"/>
    <property type="project" value="TreeGrafter"/>
</dbReference>
<evidence type="ECO:0000259" key="17">
    <source>
        <dbReference type="Pfam" id="PF12254"/>
    </source>
</evidence>
<feature type="region of interest" description="Disordered" evidence="13">
    <location>
        <begin position="48"/>
        <end position="119"/>
    </location>
</feature>
<dbReference type="Gene3D" id="3.30.420.10">
    <property type="entry name" value="Ribonuclease H-like superfamily/Ribonuclease H"/>
    <property type="match status" value="1"/>
</dbReference>
<dbReference type="InterPro" id="IPR042087">
    <property type="entry name" value="DNA_pol_B_thumb"/>
</dbReference>
<comment type="catalytic activity">
    <reaction evidence="12">
        <text>DNA(n) + a 2'-deoxyribonucleoside 5'-triphosphate = DNA(n+1) + diphosphate</text>
        <dbReference type="Rhea" id="RHEA:22508"/>
        <dbReference type="Rhea" id="RHEA-COMP:17339"/>
        <dbReference type="Rhea" id="RHEA-COMP:17340"/>
        <dbReference type="ChEBI" id="CHEBI:33019"/>
        <dbReference type="ChEBI" id="CHEBI:61560"/>
        <dbReference type="ChEBI" id="CHEBI:173112"/>
        <dbReference type="EC" id="2.7.7.7"/>
    </reaction>
</comment>
<dbReference type="NCBIfam" id="TIGR00592">
    <property type="entry name" value="pol2"/>
    <property type="match status" value="1"/>
</dbReference>
<proteinExistence type="inferred from homology"/>
<dbReference type="GO" id="GO:0006272">
    <property type="term" value="P:leading strand elongation"/>
    <property type="evidence" value="ECO:0007669"/>
    <property type="project" value="TreeGrafter"/>
</dbReference>
<keyword evidence="9 12" id="KW-0239">DNA-directed DNA polymerase</keyword>
<evidence type="ECO:0000259" key="16">
    <source>
        <dbReference type="Pfam" id="PF08996"/>
    </source>
</evidence>
<evidence type="ECO:0000256" key="6">
    <source>
        <dbReference type="ARBA" id="ARBA00022723"/>
    </source>
</evidence>
<feature type="domain" description="DNA-directed DNA polymerase family B exonuclease" evidence="15">
    <location>
        <begin position="417"/>
        <end position="653"/>
    </location>
</feature>
<evidence type="ECO:0000256" key="13">
    <source>
        <dbReference type="SAM" id="MobiDB-lite"/>
    </source>
</evidence>
<accession>A0A0H5QMZ5</accession>
<dbReference type="InterPro" id="IPR036397">
    <property type="entry name" value="RNaseH_sf"/>
</dbReference>
<keyword evidence="4 12" id="KW-0548">Nucleotidyltransferase</keyword>
<evidence type="ECO:0000256" key="8">
    <source>
        <dbReference type="ARBA" id="ARBA00022833"/>
    </source>
</evidence>
<dbReference type="InterPro" id="IPR006133">
    <property type="entry name" value="DNA-dir_DNA_pol_B_exonuc"/>
</dbReference>
<dbReference type="FunFam" id="3.30.70.2820:FF:000001">
    <property type="entry name" value="DNA polymerase"/>
    <property type="match status" value="1"/>
</dbReference>
<dbReference type="Pfam" id="PF08996">
    <property type="entry name" value="zf-DNA_Pol"/>
    <property type="match status" value="1"/>
</dbReference>
<dbReference type="GO" id="GO:0005658">
    <property type="term" value="C:alpha DNA polymerase:primase complex"/>
    <property type="evidence" value="ECO:0007669"/>
    <property type="project" value="TreeGrafter"/>
</dbReference>
<sequence length="1392" mass="155910">MSSRRKSSSGATDAQKRAAALTALSEAKKSGKRRLDGIKLDEELVYESVSEDEYDRIVSSRRRNKNGSFIVDDGFGYVDNGEEDWENEELNEPDSGHAQNPQKKSNKRKASAGSAPLPAAFIKRSQPERTKMSAVQRDSYAQELIDGLRNSEIPVELVDEIDELDHRDIALFGQHKDLLEIKRGAIADDTYQAPMIQNIAPKCFAQPDEIAAIPCVDEKPCSDSLIVIKSEQPVDDTNDPGLPSNPAEILDEKSWFTETSRGPEQIKPFQASDLIGEGGMLNLFWLDAYEDPYNAPGKIFLFGKAKHEHNEDVSCCVVVNKVDRNLFVMPRTHELHDVPSRDGSLLPEVDMNAVYEEFTEFASKHGITEFLSKPVMRKYAFDNPECDIPAEAEVLKVVYSATAPTLPRNSHGRTFSHIFGTQTSALENFLLKRRLMGPQWLSIAGAKPSNSGSWCKAEFAVESPKQITKSDGGASPTIRVLSLSIVCSFNSDSNMNEIAGVSGLLHSNVSIEGTTSDQTNLTHFSAIRPLGKSPWPHDFASNMERSKLGIDVFSNERALLSFLAAQVHQIDPDLIVGHDLFGITLDLLMSRMLAWKITHWSKLGRLRNNRPPRVPRTGQMSGWALRSLGGRLFCDTSASAKEVIRETSYDLSSLSKSLLNVTRDEIIPEKMLSHFGGIVDVMRHCTNDAFLSIRLMFHLQVLPLTKQLASLGGHTWSRSLQSARAERIEYLLLHELHHLKYIKPEKYTLKERQATSISDQNGQGHPQKKRKAAYAGGLVLEPIKGFYDKFVLLLDFNSLYPSIIQEYNLCFTTVDHWKNLDADTGLPELPKDGSTPGILPRVIKTLVERRRSVKSLLKNEKSLVIRQELDIRQQALKLVANSMYGCLGYVGSRFYCKPLAALITSQGRTILTDTVHLIESLDFKVIYGDTDSVCIATNCTDIQRVNAIGHQIKREVNKLYKTLEIEVDGIFKSLLLLQKKKYAALTVTEKDGKFIEKREIKGLEMVRRDWCPLSKRIGECIIDIILNGSLSRDDVVDAIHEHLSGIAQQLQANQISIGEFIITKGLSKDPSEYPDASSLPHVAVATQMVKQGTMVRVGDYIPYVICESGEKTLASRAFHPSALLDQSRGLRLDIKWYLTQQIVPPVLRLCAHIEGTDASRLADCLGLDGSKFHNSDDSGQPGQSELFQSSLSIRHLDDDEAFKSVERMVVCCPECAARFEFKGIFDMQSLQSGLQCATQGCPFIFAGAVGLNSVKRQVWQFVWRRVTAYNEIWKTCEDKSCGYRTRFHSTCPICNSQLNEEIKASDIYLLLRYLCSLFDAARINVRIAQENATRTQKSLPLIDFQISTLQKSYMDAMKLFIEQNLLNMSSYFKLDTAEVFNMFQNLSLSISI</sequence>
<evidence type="ECO:0000256" key="12">
    <source>
        <dbReference type="RuleBase" id="RU000442"/>
    </source>
</evidence>
<dbReference type="FunFam" id="1.10.132.60:FF:000004">
    <property type="entry name" value="DNA polymerase"/>
    <property type="match status" value="1"/>
</dbReference>
<dbReference type="PANTHER" id="PTHR45861:SF1">
    <property type="entry name" value="DNA POLYMERASE ALPHA CATALYTIC SUBUNIT"/>
    <property type="match status" value="1"/>
</dbReference>
<dbReference type="GO" id="GO:0000166">
    <property type="term" value="F:nucleotide binding"/>
    <property type="evidence" value="ECO:0007669"/>
    <property type="project" value="InterPro"/>
</dbReference>
<feature type="domain" description="Zinc finger DNA-directed DNA polymerase family B alpha" evidence="16">
    <location>
        <begin position="1196"/>
        <end position="1337"/>
    </location>
</feature>
<dbReference type="GO" id="GO:0003887">
    <property type="term" value="F:DNA-directed DNA polymerase activity"/>
    <property type="evidence" value="ECO:0007669"/>
    <property type="project" value="UniProtKB-KW"/>
</dbReference>
<reference evidence="18" key="1">
    <citation type="submission" date="2015-04" db="EMBL/GenBank/DDBJ databases">
        <title>The genome sequence of the plant pathogenic Rhizarian Plasmodiophora brassicae reveals insights in its biotrophic life cycle and the origin of chitin synthesis.</title>
        <authorList>
            <person name="Schwelm A."/>
            <person name="Fogelqvist J."/>
            <person name="Knaust A."/>
            <person name="Julke S."/>
            <person name="Lilja T."/>
            <person name="Dhandapani V."/>
            <person name="Bonilla-Rosso G."/>
            <person name="Karlsson M."/>
            <person name="Shevchenko A."/>
            <person name="Choi S.R."/>
            <person name="Kim H.G."/>
            <person name="Park J.Y."/>
            <person name="Lim Y.P."/>
            <person name="Ludwig-Muller J."/>
            <person name="Dixelius C."/>
        </authorList>
    </citation>
    <scope>NUCLEOTIDE SEQUENCE</scope>
    <source>
        <tissue evidence="18">Potato root galls</tissue>
    </source>
</reference>
<feature type="region of interest" description="Disordered" evidence="13">
    <location>
        <begin position="1"/>
        <end position="36"/>
    </location>
</feature>
<dbReference type="Gene3D" id="3.90.1600.10">
    <property type="entry name" value="Palm domain of DNA polymerase"/>
    <property type="match status" value="2"/>
</dbReference>
<evidence type="ECO:0000256" key="7">
    <source>
        <dbReference type="ARBA" id="ARBA00022771"/>
    </source>
</evidence>
<dbReference type="CDD" id="cd05776">
    <property type="entry name" value="DNA_polB_alpha_exo"/>
    <property type="match status" value="1"/>
</dbReference>
<comment type="subcellular location">
    <subcellularLocation>
        <location evidence="1">Nucleus</location>
    </subcellularLocation>
</comment>
<dbReference type="InterPro" id="IPR038256">
    <property type="entry name" value="Pol_alpha_znc_sf"/>
</dbReference>
<name>A0A0H5QMZ5_9EUKA</name>
<dbReference type="InterPro" id="IPR006172">
    <property type="entry name" value="DNA-dir_DNA_pol_B"/>
</dbReference>
<evidence type="ECO:0000256" key="4">
    <source>
        <dbReference type="ARBA" id="ARBA00022695"/>
    </source>
</evidence>
<dbReference type="GO" id="GO:0003682">
    <property type="term" value="F:chromatin binding"/>
    <property type="evidence" value="ECO:0007669"/>
    <property type="project" value="TreeGrafter"/>
</dbReference>
<dbReference type="InterPro" id="IPR024647">
    <property type="entry name" value="DNA_pol_a_cat_su_N"/>
</dbReference>
<dbReference type="Gene3D" id="1.10.3200.20">
    <property type="entry name" value="DNA Polymerase alpha, zinc finger"/>
    <property type="match status" value="1"/>
</dbReference>
<dbReference type="GO" id="GO:1902975">
    <property type="term" value="P:mitotic DNA replication initiation"/>
    <property type="evidence" value="ECO:0007669"/>
    <property type="project" value="InterPro"/>
</dbReference>
<dbReference type="SUPFAM" id="SSF56672">
    <property type="entry name" value="DNA/RNA polymerases"/>
    <property type="match status" value="1"/>
</dbReference>
<organism evidence="18">
    <name type="scientific">Spongospora subterranea</name>
    <dbReference type="NCBI Taxonomy" id="70186"/>
    <lineage>
        <taxon>Eukaryota</taxon>
        <taxon>Sar</taxon>
        <taxon>Rhizaria</taxon>
        <taxon>Endomyxa</taxon>
        <taxon>Phytomyxea</taxon>
        <taxon>Plasmodiophorida</taxon>
        <taxon>Plasmodiophoridae</taxon>
        <taxon>Spongospora</taxon>
    </lineage>
</organism>
<comment type="similarity">
    <text evidence="2 12">Belongs to the DNA polymerase type-B family.</text>
</comment>
<dbReference type="InterPro" id="IPR023211">
    <property type="entry name" value="DNA_pol_palm_dom_sf"/>
</dbReference>
<evidence type="ECO:0000256" key="5">
    <source>
        <dbReference type="ARBA" id="ARBA00022705"/>
    </source>
</evidence>
<dbReference type="PRINTS" id="PR00106">
    <property type="entry name" value="DNAPOLB"/>
</dbReference>
<dbReference type="InterPro" id="IPR006134">
    <property type="entry name" value="DNA-dir_DNA_pol_B_multi_dom"/>
</dbReference>
<evidence type="ECO:0000259" key="15">
    <source>
        <dbReference type="Pfam" id="PF03104"/>
    </source>
</evidence>
<evidence type="ECO:0000256" key="11">
    <source>
        <dbReference type="ARBA" id="ARBA00023242"/>
    </source>
</evidence>
<keyword evidence="8" id="KW-0862">Zinc</keyword>
<feature type="compositionally biased region" description="Acidic residues" evidence="13">
    <location>
        <begin position="80"/>
        <end position="92"/>
    </location>
</feature>
<keyword evidence="10 12" id="KW-0238">DNA-binding</keyword>
<dbReference type="EMBL" id="HACM01002485">
    <property type="protein sequence ID" value="CRZ02927.1"/>
    <property type="molecule type" value="Transcribed_RNA"/>
</dbReference>
<keyword evidence="6" id="KW-0479">Metal-binding</keyword>
<dbReference type="GO" id="GO:0006273">
    <property type="term" value="P:lagging strand elongation"/>
    <property type="evidence" value="ECO:0007669"/>
    <property type="project" value="TreeGrafter"/>
</dbReference>
<dbReference type="Pfam" id="PF03104">
    <property type="entry name" value="DNA_pol_B_exo1"/>
    <property type="match status" value="1"/>
</dbReference>
<dbReference type="InterPro" id="IPR015088">
    <property type="entry name" value="Znf_DNA-dir_DNA_pol_B_alpha"/>
</dbReference>
<evidence type="ECO:0000256" key="9">
    <source>
        <dbReference type="ARBA" id="ARBA00022932"/>
    </source>
</evidence>
<dbReference type="EC" id="2.7.7.7" evidence="12"/>
<dbReference type="Gene3D" id="2.40.50.730">
    <property type="match status" value="1"/>
</dbReference>
<evidence type="ECO:0000313" key="18">
    <source>
        <dbReference type="EMBL" id="CRZ02927.1"/>
    </source>
</evidence>
<dbReference type="Pfam" id="PF12254">
    <property type="entry name" value="DNA_pol_alpha_N"/>
    <property type="match status" value="1"/>
</dbReference>
<dbReference type="InterPro" id="IPR012337">
    <property type="entry name" value="RNaseH-like_sf"/>
</dbReference>
<dbReference type="SMART" id="SM00486">
    <property type="entry name" value="POLBc"/>
    <property type="match status" value="1"/>
</dbReference>
<evidence type="ECO:0000256" key="10">
    <source>
        <dbReference type="ARBA" id="ARBA00023125"/>
    </source>
</evidence>
<dbReference type="InterPro" id="IPR043502">
    <property type="entry name" value="DNA/RNA_pol_sf"/>
</dbReference>
<dbReference type="Gene3D" id="1.10.132.60">
    <property type="entry name" value="DNA polymerase family B, C-terminal domain"/>
    <property type="match status" value="1"/>
</dbReference>
<evidence type="ECO:0000256" key="3">
    <source>
        <dbReference type="ARBA" id="ARBA00022679"/>
    </source>
</evidence>
<evidence type="ECO:0000256" key="2">
    <source>
        <dbReference type="ARBA" id="ARBA00005755"/>
    </source>
</evidence>
<dbReference type="Gene3D" id="3.30.70.2820">
    <property type="match status" value="1"/>
</dbReference>
<dbReference type="PANTHER" id="PTHR45861">
    <property type="entry name" value="DNA POLYMERASE ALPHA CATALYTIC SUBUNIT"/>
    <property type="match status" value="1"/>
</dbReference>
<feature type="domain" description="DNA-directed DNA polymerase family B multifunctional" evidence="14">
    <location>
        <begin position="715"/>
        <end position="1153"/>
    </location>
</feature>
<keyword evidence="3 12" id="KW-0808">Transferase</keyword>
<keyword evidence="5 12" id="KW-0235">DNA replication</keyword>